<reference evidence="3 4" key="1">
    <citation type="submission" date="2015-10" db="EMBL/GenBank/DDBJ databases">
        <title>Draft genome sequence of Salegentibacter salinarum KCTC 12975.</title>
        <authorList>
            <person name="Lin W."/>
            <person name="Zheng Q."/>
        </authorList>
    </citation>
    <scope>NUCLEOTIDE SEQUENCE [LARGE SCALE GENOMIC DNA]</scope>
    <source>
        <strain evidence="3 4">KCTC 12975</strain>
    </source>
</reference>
<keyword evidence="2" id="KW-0732">Signal</keyword>
<dbReference type="Proteomes" id="UP000232673">
    <property type="component" value="Unassembled WGS sequence"/>
</dbReference>
<protein>
    <recommendedName>
        <fullName evidence="5">Lipoprotein</fullName>
    </recommendedName>
</protein>
<dbReference type="STRING" id="447422.SAMN05660903_03700"/>
<sequence>MKGKLLLTFGSILFFFACSSGFLENDSIKPLSTSPVIGNVGVYSGSLLTNRFVESGIVILDSKVRLSVQKRKFDKGTLKKYNDKVIDKKDYLKIVDSIDVKPTYYRVKLSDEIGFIESMNAKQNKALINYLRVTKNNVLLSELFIYFSEEHSSKIDNAKEVYLLNSREGAYSLEVLGYENTREIIEFSQGVNFGFDFKEFCWKENYKKEPVIASFKKLNGSCPGSTKSDPEKVKSKDAFDKI</sequence>
<feature type="region of interest" description="Disordered" evidence="1">
    <location>
        <begin position="221"/>
        <end position="242"/>
    </location>
</feature>
<feature type="signal peptide" evidence="2">
    <location>
        <begin position="1"/>
        <end position="20"/>
    </location>
</feature>
<dbReference type="AlphaFoldDB" id="A0A2N0TTG0"/>
<dbReference type="RefSeq" id="WP_079714644.1">
    <property type="nucleotide sequence ID" value="NZ_FUZC01000026.1"/>
</dbReference>
<dbReference type="EMBL" id="LKTS01000025">
    <property type="protein sequence ID" value="PKD18032.1"/>
    <property type="molecule type" value="Genomic_DNA"/>
</dbReference>
<organism evidence="3 4">
    <name type="scientific">Salegentibacter salinarum</name>
    <dbReference type="NCBI Taxonomy" id="447422"/>
    <lineage>
        <taxon>Bacteria</taxon>
        <taxon>Pseudomonadati</taxon>
        <taxon>Bacteroidota</taxon>
        <taxon>Flavobacteriia</taxon>
        <taxon>Flavobacteriales</taxon>
        <taxon>Flavobacteriaceae</taxon>
        <taxon>Salegentibacter</taxon>
    </lineage>
</organism>
<keyword evidence="4" id="KW-1185">Reference proteome</keyword>
<accession>A0A2N0TTG0</accession>
<comment type="caution">
    <text evidence="3">The sequence shown here is derived from an EMBL/GenBank/DDBJ whole genome shotgun (WGS) entry which is preliminary data.</text>
</comment>
<dbReference type="OrthoDB" id="1186960at2"/>
<proteinExistence type="predicted"/>
<evidence type="ECO:0000313" key="4">
    <source>
        <dbReference type="Proteomes" id="UP000232673"/>
    </source>
</evidence>
<feature type="chain" id="PRO_5014644531" description="Lipoprotein" evidence="2">
    <location>
        <begin position="21"/>
        <end position="242"/>
    </location>
</feature>
<evidence type="ECO:0008006" key="5">
    <source>
        <dbReference type="Google" id="ProtNLM"/>
    </source>
</evidence>
<name>A0A2N0TTG0_9FLAO</name>
<evidence type="ECO:0000256" key="1">
    <source>
        <dbReference type="SAM" id="MobiDB-lite"/>
    </source>
</evidence>
<gene>
    <name evidence="3" type="ORF">APR41_18130</name>
</gene>
<evidence type="ECO:0000313" key="3">
    <source>
        <dbReference type="EMBL" id="PKD18032.1"/>
    </source>
</evidence>
<dbReference type="PROSITE" id="PS51257">
    <property type="entry name" value="PROKAR_LIPOPROTEIN"/>
    <property type="match status" value="1"/>
</dbReference>
<feature type="compositionally biased region" description="Basic and acidic residues" evidence="1">
    <location>
        <begin position="228"/>
        <end position="242"/>
    </location>
</feature>
<evidence type="ECO:0000256" key="2">
    <source>
        <dbReference type="SAM" id="SignalP"/>
    </source>
</evidence>